<feature type="region of interest" description="Disordered" evidence="1">
    <location>
        <begin position="1"/>
        <end position="23"/>
    </location>
</feature>
<dbReference type="InterPro" id="IPR055411">
    <property type="entry name" value="LRR_FXL15/At3g58940/PEG3-like"/>
</dbReference>
<name>A0A0Q3PAJ5_BRADI</name>
<evidence type="ECO:0000313" key="4">
    <source>
        <dbReference type="EnsemblPlants" id="KQJ86065"/>
    </source>
</evidence>
<dbReference type="STRING" id="15368.A0A0Q3PAJ5"/>
<dbReference type="Proteomes" id="UP000008810">
    <property type="component" value="Chromosome 4"/>
</dbReference>
<dbReference type="EMBL" id="CM000883">
    <property type="protein sequence ID" value="KQJ86065.2"/>
    <property type="molecule type" value="Genomic_DNA"/>
</dbReference>
<dbReference type="SUPFAM" id="SSF52047">
    <property type="entry name" value="RNI-like"/>
    <property type="match status" value="1"/>
</dbReference>
<keyword evidence="5" id="KW-1185">Reference proteome</keyword>
<dbReference type="Gene3D" id="3.80.10.10">
    <property type="entry name" value="Ribonuclease Inhibitor"/>
    <property type="match status" value="1"/>
</dbReference>
<accession>A0A0Q3PAJ5</accession>
<dbReference type="InterPro" id="IPR036047">
    <property type="entry name" value="F-box-like_dom_sf"/>
</dbReference>
<dbReference type="Pfam" id="PF24758">
    <property type="entry name" value="LRR_At5g56370"/>
    <property type="match status" value="1"/>
</dbReference>
<reference evidence="3 4" key="1">
    <citation type="journal article" date="2010" name="Nature">
        <title>Genome sequencing and analysis of the model grass Brachypodium distachyon.</title>
        <authorList>
            <consortium name="International Brachypodium Initiative"/>
        </authorList>
    </citation>
    <scope>NUCLEOTIDE SEQUENCE [LARGE SCALE GENOMIC DNA]</scope>
    <source>
        <strain evidence="3 4">Bd21</strain>
    </source>
</reference>
<dbReference type="InterPro" id="IPR055302">
    <property type="entry name" value="F-box_dom-containing"/>
</dbReference>
<dbReference type="ExpressionAtlas" id="A0A0Q3PAJ5">
    <property type="expression patterns" value="baseline"/>
</dbReference>
<dbReference type="SUPFAM" id="SSF81383">
    <property type="entry name" value="F-box domain"/>
    <property type="match status" value="1"/>
</dbReference>
<dbReference type="PANTHER" id="PTHR32141:SF123">
    <property type="entry name" value="F-BOX DOMAIN-CONTAINING PROTEIN"/>
    <property type="match status" value="1"/>
</dbReference>
<reference evidence="4" key="3">
    <citation type="submission" date="2018-08" db="UniProtKB">
        <authorList>
            <consortium name="EnsemblPlants"/>
        </authorList>
    </citation>
    <scope>IDENTIFICATION</scope>
    <source>
        <strain evidence="4">cv. Bd21</strain>
    </source>
</reference>
<dbReference type="EnsemblPlants" id="KQJ86065">
    <property type="protein sequence ID" value="KQJ86065"/>
    <property type="gene ID" value="BRADI_4g03086v3"/>
</dbReference>
<evidence type="ECO:0000313" key="3">
    <source>
        <dbReference type="EMBL" id="KQJ86065.2"/>
    </source>
</evidence>
<protein>
    <recommendedName>
        <fullName evidence="2">F-box/LRR-repeat protein 15/At3g58940/PEG3-like LRR domain-containing protein</fullName>
    </recommendedName>
</protein>
<dbReference type="PANTHER" id="PTHR32141">
    <property type="match status" value="1"/>
</dbReference>
<dbReference type="InterPro" id="IPR032675">
    <property type="entry name" value="LRR_dom_sf"/>
</dbReference>
<proteinExistence type="predicted"/>
<dbReference type="OrthoDB" id="693588at2759"/>
<organism evidence="3">
    <name type="scientific">Brachypodium distachyon</name>
    <name type="common">Purple false brome</name>
    <name type="synonym">Trachynia distachya</name>
    <dbReference type="NCBI Taxonomy" id="15368"/>
    <lineage>
        <taxon>Eukaryota</taxon>
        <taxon>Viridiplantae</taxon>
        <taxon>Streptophyta</taxon>
        <taxon>Embryophyta</taxon>
        <taxon>Tracheophyta</taxon>
        <taxon>Spermatophyta</taxon>
        <taxon>Magnoliopsida</taxon>
        <taxon>Liliopsida</taxon>
        <taxon>Poales</taxon>
        <taxon>Poaceae</taxon>
        <taxon>BOP clade</taxon>
        <taxon>Pooideae</taxon>
        <taxon>Stipodae</taxon>
        <taxon>Brachypodieae</taxon>
        <taxon>Brachypodium</taxon>
    </lineage>
</organism>
<dbReference type="Gramene" id="KQJ86065">
    <property type="protein sequence ID" value="KQJ86065"/>
    <property type="gene ID" value="BRADI_4g03086v3"/>
</dbReference>
<evidence type="ECO:0000256" key="1">
    <source>
        <dbReference type="SAM" id="MobiDB-lite"/>
    </source>
</evidence>
<dbReference type="InParanoid" id="A0A0Q3PAJ5"/>
<sequence length="347" mass="38557">MAMEMGPCGPIPKRSRPASVSPSTGVGELVGVDRISDLPDVILGEIVSLLPLDEGARTQILASRWRRIWRCYAPLNLDFCAPLVARTRRRRRRRGRGLRDDELAGLISRILSSHQGTGRRFCVHSSFRFSNQAATVEAWLQSAALDNLQELNLWHTNERLPDYLPLPRSAVFRFSTTLRVATIAHCKLPDSTVQGLQFAHLKQLGLKQVLISEHSMHHIIAACPALECLMIERIFGFCCVRINSLSLRSIGVGTGISRTNELQVVELVVDNAPCLKRLLHLQMDACLDMHIAVISAPKLETFRCCLSQWASTRFGVGSAPIQELHIDSLTTAVRTNKILARDGTLMA</sequence>
<gene>
    <name evidence="3" type="ORF">BRADI_4g03086v3</name>
</gene>
<feature type="domain" description="F-box/LRR-repeat protein 15/At3g58940/PEG3-like LRR" evidence="2">
    <location>
        <begin position="136"/>
        <end position="340"/>
    </location>
</feature>
<evidence type="ECO:0000259" key="2">
    <source>
        <dbReference type="Pfam" id="PF24758"/>
    </source>
</evidence>
<evidence type="ECO:0000313" key="5">
    <source>
        <dbReference type="Proteomes" id="UP000008810"/>
    </source>
</evidence>
<reference evidence="3" key="2">
    <citation type="submission" date="2017-06" db="EMBL/GenBank/DDBJ databases">
        <title>WGS assembly of Brachypodium distachyon.</title>
        <authorList>
            <consortium name="The International Brachypodium Initiative"/>
            <person name="Lucas S."/>
            <person name="Harmon-Smith M."/>
            <person name="Lail K."/>
            <person name="Tice H."/>
            <person name="Grimwood J."/>
            <person name="Bruce D."/>
            <person name="Barry K."/>
            <person name="Shu S."/>
            <person name="Lindquist E."/>
            <person name="Wang M."/>
            <person name="Pitluck S."/>
            <person name="Vogel J.P."/>
            <person name="Garvin D.F."/>
            <person name="Mockler T.C."/>
            <person name="Schmutz J."/>
            <person name="Rokhsar D."/>
            <person name="Bevan M.W."/>
        </authorList>
    </citation>
    <scope>NUCLEOTIDE SEQUENCE</scope>
    <source>
        <strain evidence="3">Bd21</strain>
    </source>
</reference>
<dbReference type="AlphaFoldDB" id="A0A0Q3PAJ5"/>